<dbReference type="PANTHER" id="PTHR36386:SF1">
    <property type="entry name" value="OS06G0683900 PROTEIN"/>
    <property type="match status" value="1"/>
</dbReference>
<evidence type="ECO:0000256" key="1">
    <source>
        <dbReference type="SAM" id="Coils"/>
    </source>
</evidence>
<keyword evidence="4" id="KW-1185">Reference proteome</keyword>
<keyword evidence="1" id="KW-0175">Coiled coil</keyword>
<feature type="compositionally biased region" description="Basic and acidic residues" evidence="2">
    <location>
        <begin position="335"/>
        <end position="346"/>
    </location>
</feature>
<feature type="compositionally biased region" description="Basic and acidic residues" evidence="2">
    <location>
        <begin position="47"/>
        <end position="56"/>
    </location>
</feature>
<feature type="compositionally biased region" description="Low complexity" evidence="2">
    <location>
        <begin position="451"/>
        <end position="460"/>
    </location>
</feature>
<proteinExistence type="predicted"/>
<dbReference type="EMBL" id="CP136893">
    <property type="protein sequence ID" value="WOL03441.1"/>
    <property type="molecule type" value="Genomic_DNA"/>
</dbReference>
<feature type="region of interest" description="Disordered" evidence="2">
    <location>
        <begin position="20"/>
        <end position="88"/>
    </location>
</feature>
<dbReference type="PANTHER" id="PTHR36386">
    <property type="entry name" value="OS06G0683900 PROTEIN"/>
    <property type="match status" value="1"/>
</dbReference>
<evidence type="ECO:0000313" key="4">
    <source>
        <dbReference type="Proteomes" id="UP001327560"/>
    </source>
</evidence>
<protein>
    <submittedName>
        <fullName evidence="3">Uncharacterized protein</fullName>
    </submittedName>
</protein>
<feature type="compositionally biased region" description="Polar residues" evidence="2">
    <location>
        <begin position="348"/>
        <end position="360"/>
    </location>
</feature>
<feature type="coiled-coil region" evidence="1">
    <location>
        <begin position="91"/>
        <end position="118"/>
    </location>
</feature>
<reference evidence="3 4" key="1">
    <citation type="submission" date="2023-10" db="EMBL/GenBank/DDBJ databases">
        <title>Chromosome-scale genome assembly provides insights into flower coloration mechanisms of Canna indica.</title>
        <authorList>
            <person name="Li C."/>
        </authorList>
    </citation>
    <scope>NUCLEOTIDE SEQUENCE [LARGE SCALE GENOMIC DNA]</scope>
    <source>
        <tissue evidence="3">Flower</tissue>
    </source>
</reference>
<evidence type="ECO:0000313" key="3">
    <source>
        <dbReference type="EMBL" id="WOL03441.1"/>
    </source>
</evidence>
<name>A0AAQ3Q8S5_9LILI</name>
<dbReference type="Proteomes" id="UP001327560">
    <property type="component" value="Chromosome 4"/>
</dbReference>
<gene>
    <name evidence="3" type="ORF">Cni_G12161</name>
</gene>
<feature type="region of interest" description="Disordered" evidence="2">
    <location>
        <begin position="237"/>
        <end position="301"/>
    </location>
</feature>
<feature type="region of interest" description="Disordered" evidence="2">
    <location>
        <begin position="313"/>
        <end position="465"/>
    </location>
</feature>
<evidence type="ECO:0000256" key="2">
    <source>
        <dbReference type="SAM" id="MobiDB-lite"/>
    </source>
</evidence>
<dbReference type="AlphaFoldDB" id="A0AAQ3Q8S5"/>
<organism evidence="3 4">
    <name type="scientific">Canna indica</name>
    <name type="common">Indian-shot</name>
    <dbReference type="NCBI Taxonomy" id="4628"/>
    <lineage>
        <taxon>Eukaryota</taxon>
        <taxon>Viridiplantae</taxon>
        <taxon>Streptophyta</taxon>
        <taxon>Embryophyta</taxon>
        <taxon>Tracheophyta</taxon>
        <taxon>Spermatophyta</taxon>
        <taxon>Magnoliopsida</taxon>
        <taxon>Liliopsida</taxon>
        <taxon>Zingiberales</taxon>
        <taxon>Cannaceae</taxon>
        <taxon>Canna</taxon>
    </lineage>
</organism>
<sequence length="563" mass="61326">MSLLQLPDPVPSDQNLQIWNNAAFDDGGSASKVSSTPPLQPVPTNIRDLDPAKENRSPASANTLPPDARAAPPKKPTARVAFRDGATDIEEEGIDDEIARIEEEIARLRTRLETLRIKKAERAAAGRLRGRIVPAKFLEPKQSAPRYPCTPVSKKIEQRSFEVAPTSAGFRRRGLSLGPLEIFATPARRPDPKRSVTKNIWPSALKKKTEESPAPSAKVYRRGVSLGPLEIHESFTLNQSGDASETPLGPVQSCQRTGFPKLEGIEEEKKVTKESERNLNPKPQAPATAKKMAPDTKKAAATPANAMLRRRGASLGPAEVAASARSCRPNNFQQNKEKAVKVDKPLRRSSTVDLISQQPSVVKASETKKGATTVPSKKSAKEVQSSESIRPKSLFQESKSVVSSKRPSKTPKVRVVASRYSLAGTRVATDEPGSKRRKWSLPELSREKTNSSSLTGSSGSIPDCEISQGSEMEEQMNLDLQIPDNLDVKTNSSSLAHSSPPSIMKIAEMLPKIKTLRSNTESPRDSGCAKRAADLVNRKSFFAVTEGEELNSPCQTLTFHEDE</sequence>
<feature type="compositionally biased region" description="Basic and acidic residues" evidence="2">
    <location>
        <begin position="263"/>
        <end position="279"/>
    </location>
</feature>
<accession>A0AAQ3Q8S5</accession>
<feature type="region of interest" description="Disordered" evidence="2">
    <location>
        <begin position="185"/>
        <end position="219"/>
    </location>
</feature>